<keyword evidence="2" id="KW-1185">Reference proteome</keyword>
<dbReference type="NCBIfam" id="TIGR01549">
    <property type="entry name" value="HAD-SF-IA-v1"/>
    <property type="match status" value="1"/>
</dbReference>
<sequence length="166" mass="19117">MRNLLVPKLYVDSIFEIDLQKLVDDGIKGLIVDIDNTLVAWDKKTAPVSVIKWFDEIREHGLEICLVSNNTEDRVVKFTEKIKIHAVHSAKKPTKAPFYKAMKTLGTDKTNTAIIGDQIFTDVLGGNRMGIYTILVVPIRSKEFWWTTIVRRFERFVLRKIKKGEN</sequence>
<dbReference type="CDD" id="cd16416">
    <property type="entry name" value="HAD_BsYqeG-like"/>
    <property type="match status" value="1"/>
</dbReference>
<dbReference type="EMBL" id="WSFT01000053">
    <property type="protein sequence ID" value="MBS4540017.1"/>
    <property type="molecule type" value="Genomic_DNA"/>
</dbReference>
<dbReference type="Pfam" id="PF09419">
    <property type="entry name" value="PGP_phosphatase"/>
    <property type="match status" value="1"/>
</dbReference>
<dbReference type="SUPFAM" id="SSF56784">
    <property type="entry name" value="HAD-like"/>
    <property type="match status" value="1"/>
</dbReference>
<comment type="caution">
    <text evidence="1">The sequence shown here is derived from an EMBL/GenBank/DDBJ whole genome shotgun (WGS) entry which is preliminary data.</text>
</comment>
<organism evidence="1 2">
    <name type="scientific">Anaeromonas frigoriresistens</name>
    <dbReference type="NCBI Taxonomy" id="2683708"/>
    <lineage>
        <taxon>Bacteria</taxon>
        <taxon>Bacillati</taxon>
        <taxon>Bacillota</taxon>
        <taxon>Tissierellia</taxon>
        <taxon>Tissierellales</taxon>
        <taxon>Thermohalobacteraceae</taxon>
        <taxon>Anaeromonas</taxon>
    </lineage>
</organism>
<accession>A0A942V532</accession>
<dbReference type="RefSeq" id="WP_203367915.1">
    <property type="nucleotide sequence ID" value="NZ_WSFT01000053.1"/>
</dbReference>
<protein>
    <submittedName>
        <fullName evidence="1">YqeG family HAD IIIA-type phosphatase</fullName>
    </submittedName>
</protein>
<reference evidence="1" key="1">
    <citation type="submission" date="2019-12" db="EMBL/GenBank/DDBJ databases">
        <title>Clostridiaceae gen. nov. sp. nov., isolated from sediment in Xinjiang, China.</title>
        <authorList>
            <person name="Zhang R."/>
        </authorList>
    </citation>
    <scope>NUCLEOTIDE SEQUENCE</scope>
    <source>
        <strain evidence="1">D2Q-11</strain>
    </source>
</reference>
<dbReference type="InterPro" id="IPR010021">
    <property type="entry name" value="PGPP1/Gep4"/>
</dbReference>
<dbReference type="Gene3D" id="3.40.50.1000">
    <property type="entry name" value="HAD superfamily/HAD-like"/>
    <property type="match status" value="1"/>
</dbReference>
<dbReference type="GO" id="GO:0008962">
    <property type="term" value="F:phosphatidylglycerophosphatase activity"/>
    <property type="evidence" value="ECO:0007669"/>
    <property type="project" value="InterPro"/>
</dbReference>
<dbReference type="InterPro" id="IPR006439">
    <property type="entry name" value="HAD-SF_hydro_IA"/>
</dbReference>
<dbReference type="NCBIfam" id="TIGR01662">
    <property type="entry name" value="HAD-SF-IIIA"/>
    <property type="match status" value="1"/>
</dbReference>
<name>A0A942V532_9FIRM</name>
<evidence type="ECO:0000313" key="1">
    <source>
        <dbReference type="EMBL" id="MBS4540017.1"/>
    </source>
</evidence>
<dbReference type="Proteomes" id="UP000724672">
    <property type="component" value="Unassembled WGS sequence"/>
</dbReference>
<dbReference type="GO" id="GO:0005737">
    <property type="term" value="C:cytoplasm"/>
    <property type="evidence" value="ECO:0007669"/>
    <property type="project" value="TreeGrafter"/>
</dbReference>
<proteinExistence type="predicted"/>
<gene>
    <name evidence="1" type="ORF">GOQ27_16185</name>
</gene>
<dbReference type="InterPro" id="IPR023214">
    <property type="entry name" value="HAD_sf"/>
</dbReference>
<dbReference type="NCBIfam" id="TIGR01668">
    <property type="entry name" value="YqeG_hyp_ppase"/>
    <property type="match status" value="1"/>
</dbReference>
<dbReference type="InterPro" id="IPR006549">
    <property type="entry name" value="HAD-SF_hydro_IIIA"/>
</dbReference>
<dbReference type="InterPro" id="IPR036412">
    <property type="entry name" value="HAD-like_sf"/>
</dbReference>
<dbReference type="PANTHER" id="PTHR19288:SF25">
    <property type="entry name" value="PHOSPHATIDYLGLYCEROPHOSPHATASE GEP4, MITOCHONDRIAL"/>
    <property type="match status" value="1"/>
</dbReference>
<evidence type="ECO:0000313" key="2">
    <source>
        <dbReference type="Proteomes" id="UP000724672"/>
    </source>
</evidence>
<dbReference type="AlphaFoldDB" id="A0A942V532"/>
<dbReference type="InterPro" id="IPR027706">
    <property type="entry name" value="PGP_Pase"/>
</dbReference>
<dbReference type="PANTHER" id="PTHR19288">
    <property type="entry name" value="4-NITROPHENYLPHOSPHATASE-RELATED"/>
    <property type="match status" value="1"/>
</dbReference>